<evidence type="ECO:0000256" key="11">
    <source>
        <dbReference type="SAM" id="MobiDB-lite"/>
    </source>
</evidence>
<dbReference type="PRINTS" id="PR00453">
    <property type="entry name" value="VWFADOMAIN"/>
</dbReference>
<feature type="domain" description="Fibronectin type-III" evidence="14">
    <location>
        <begin position="513"/>
        <end position="600"/>
    </location>
</feature>
<evidence type="ECO:0000256" key="9">
    <source>
        <dbReference type="ARBA" id="ARBA00023278"/>
    </source>
</evidence>
<dbReference type="FunFam" id="2.60.40.10:FF:000121">
    <property type="entry name" value="Collagen type XII alpha 1 chain"/>
    <property type="match status" value="1"/>
</dbReference>
<dbReference type="PROSITE" id="PS50234">
    <property type="entry name" value="VWFA"/>
    <property type="match status" value="2"/>
</dbReference>
<feature type="region of interest" description="Disordered" evidence="11">
    <location>
        <begin position="645"/>
        <end position="670"/>
    </location>
</feature>
<dbReference type="InterPro" id="IPR003961">
    <property type="entry name" value="FN3_dom"/>
</dbReference>
<keyword evidence="9" id="KW-0379">Hydroxylation</keyword>
<keyword evidence="12" id="KW-0812">Transmembrane</keyword>
<dbReference type="GO" id="GO:0007155">
    <property type="term" value="P:cell adhesion"/>
    <property type="evidence" value="ECO:0007669"/>
    <property type="project" value="UniProtKB-KW"/>
</dbReference>
<dbReference type="GO" id="GO:0005581">
    <property type="term" value="C:collagen trimer"/>
    <property type="evidence" value="ECO:0007669"/>
    <property type="project" value="UniProtKB-KW"/>
</dbReference>
<dbReference type="GO" id="GO:0005615">
    <property type="term" value="C:extracellular space"/>
    <property type="evidence" value="ECO:0007669"/>
    <property type="project" value="TreeGrafter"/>
</dbReference>
<dbReference type="SMART" id="SM00327">
    <property type="entry name" value="VWA"/>
    <property type="match status" value="2"/>
</dbReference>
<dbReference type="InterPro" id="IPR050525">
    <property type="entry name" value="ECM_Assembly_Org"/>
</dbReference>
<dbReference type="Gene3D" id="2.60.120.200">
    <property type="match status" value="1"/>
</dbReference>
<sequence>MFCCLLFISVFCVHILFVHVCLKVFILFCCSLALFSPLLTHILSFITLHGLYTSEGCPWYQDSLSRPSPPLLTEAKCKSQAKADIILLVDGSWSIGRLNFKTIRAFIARIVGVFDISPERVMIGMVQYSGDPKTEWHLNAHPTRDGLLKAVADLPYKGGNTMTGMALNYILQNNFKPNVGLRKDARKIGVLITDGKSQDEIITNSQVLRDENIELYAIGVKNADENELRSIASDPDEIHMYNVNDFSFLLDIVDELTINLCNSPCVVCEIFDVSAHIPSALRPGGGLEPPTNLVTSEVTHHSFRATWTGPEGPVEKYRIEYMSVAGGITEQIIVDGTVTTVVLTKLTPLTEYVVNVFSVTGEETSAEPLKGTETTCKHCSCSAPSPPLVFSFLFVFLFVGFLTQPHPNYPDIFAVAVAVPRVGPRNLRVFDATTNTLTIVWDHAEGPVQQYKIAYAPTTGDPITEFTVVPGNRNNAILQNLLPDTPYSITVEAIYADGSGPSLIGPGRTGNPLSLRVSDEWYTRFRVAWDPSPSPVLGYKLVYTPAGEMTLDVFVGDVTSYTLQNLLPGTTYDVKVFAQYGAGMSGALEGQGTTRMCLNNRNITLLEHQCQQEITITAAQSQYCFEGLSPDALYSATVFVQTPNLEGPGVGTKERTSPTQPPTPPPPPTIPPAWAVCKGAKADVVFLIDGSWSIGEESFRKVVQFVFSMIGAFDVIGSTGMQVSFVQYSDEAKTEFRLNSYSDKGSGLAALQLIQYRGGNTKTGVALKHVKEKVFTSENGMRRNVPKVVVAVTDGRSQDEVKKNAAALQHAGYSVFVVGVADVDYAELQNIGSKPSDRHIFVVDDFDAFATIQDNLVTFICETATSSCPLIYLNGFTSPGFRMLEAFNLTEKTYGYIKGVSMEPGSFNSYTAYRLHKNSFLTQPTTEIHPDGLPHSYTIIMMFRLLPDTPTEAFDIWQVSTKDDKPEVGVTIDPSSQTISYYNKDTRGEIQRVTFDNDQVKRIFHGSFHKLHILVSPTNVKLNLDCQEVADKEIKEAGNTSTDGYQVLGKMSKSIGSKGKSATFQLQMFDIVCTLGWTSRDRCCDLPSMREESKCPSLPKSCTCTSESTGLQGPQGAVVRHPLQLHLKRHPITMGPIGPRGDTGLPGPMGLPGPQGRSGLSIPGEAVSSTLYTPTHTPLSPATATHSSFTRVKRKSHDDFTHQIGIILAIYYVRNLQAGVIVARSLHFIKCLLPFQCRLLGQMSRVNSMLNQIPSGYRSSNNPGPPGSPGPSGNQGPRGEPGQTGRNGFPGSPGQPGPQGERGTLSRMPIAVRSPRIPLCPAGETRTGPPGPAGSTGPRGPPGRQGFAGIRGQPGTPGYCDSSQCVGIPYNGQGYRGM</sequence>
<dbReference type="InterPro" id="IPR013320">
    <property type="entry name" value="ConA-like_dom_sf"/>
</dbReference>
<dbReference type="InterPro" id="IPR048287">
    <property type="entry name" value="TSPN-like_N"/>
</dbReference>
<evidence type="ECO:0000256" key="4">
    <source>
        <dbReference type="ARBA" id="ARBA00022729"/>
    </source>
</evidence>
<dbReference type="Gene3D" id="3.40.50.410">
    <property type="entry name" value="von Willebrand factor, type A domain"/>
    <property type="match status" value="2"/>
</dbReference>
<dbReference type="InterPro" id="IPR036465">
    <property type="entry name" value="vWFA_dom_sf"/>
</dbReference>
<dbReference type="Proteomes" id="UP000694557">
    <property type="component" value="Unassembled WGS sequence"/>
</dbReference>
<comment type="similarity">
    <text evidence="10">Belongs to the fibril-associated collagens with interrupted helices (FACIT) family.</text>
</comment>
<dbReference type="CDD" id="cd01482">
    <property type="entry name" value="vWA_collagen_alphaI-XII-like"/>
    <property type="match status" value="2"/>
</dbReference>
<keyword evidence="16" id="KW-1185">Reference proteome</keyword>
<feature type="domain" description="Fibronectin type-III" evidence="14">
    <location>
        <begin position="423"/>
        <end position="512"/>
    </location>
</feature>
<feature type="domain" description="VWFA" evidence="13">
    <location>
        <begin position="683"/>
        <end position="860"/>
    </location>
</feature>
<feature type="domain" description="VWFA" evidence="13">
    <location>
        <begin position="84"/>
        <end position="256"/>
    </location>
</feature>
<evidence type="ECO:0000259" key="13">
    <source>
        <dbReference type="PROSITE" id="PS50234"/>
    </source>
</evidence>
<feature type="compositionally biased region" description="Low complexity" evidence="11">
    <location>
        <begin position="1325"/>
        <end position="1344"/>
    </location>
</feature>
<dbReference type="InterPro" id="IPR008160">
    <property type="entry name" value="Collagen"/>
</dbReference>
<dbReference type="PANTHER" id="PTHR24020:SF85">
    <property type="entry name" value="COLLAGEN ALPHA-1(XII) CHAIN ISOFORM X1"/>
    <property type="match status" value="1"/>
</dbReference>
<gene>
    <name evidence="15" type="primary">COL12A1</name>
    <name evidence="15" type="synonym">col12a1b</name>
</gene>
<evidence type="ECO:0000256" key="1">
    <source>
        <dbReference type="ARBA" id="ARBA00004498"/>
    </source>
</evidence>
<reference evidence="15" key="2">
    <citation type="submission" date="2025-09" db="UniProtKB">
        <authorList>
            <consortium name="Ensembl"/>
        </authorList>
    </citation>
    <scope>IDENTIFICATION</scope>
</reference>
<keyword evidence="3" id="KW-0272">Extracellular matrix</keyword>
<dbReference type="PROSITE" id="PS50853">
    <property type="entry name" value="FN3"/>
    <property type="match status" value="3"/>
</dbReference>
<dbReference type="SMART" id="SM00210">
    <property type="entry name" value="TSPN"/>
    <property type="match status" value="1"/>
</dbReference>
<keyword evidence="2" id="KW-0964">Secreted</keyword>
<dbReference type="SMART" id="SM00060">
    <property type="entry name" value="FN3"/>
    <property type="match status" value="3"/>
</dbReference>
<feature type="transmembrane region" description="Helical" evidence="12">
    <location>
        <begin position="6"/>
        <end position="35"/>
    </location>
</feature>
<evidence type="ECO:0000256" key="8">
    <source>
        <dbReference type="ARBA" id="ARBA00023180"/>
    </source>
</evidence>
<protein>
    <submittedName>
        <fullName evidence="15">Collagen type XII alpha 1 chain</fullName>
    </submittedName>
</protein>
<feature type="region of interest" description="Disordered" evidence="11">
    <location>
        <begin position="1252"/>
        <end position="1357"/>
    </location>
</feature>
<keyword evidence="4" id="KW-0732">Signal</keyword>
<evidence type="ECO:0000256" key="3">
    <source>
        <dbReference type="ARBA" id="ARBA00022530"/>
    </source>
</evidence>
<dbReference type="InterPro" id="IPR002035">
    <property type="entry name" value="VWF_A"/>
</dbReference>
<keyword evidence="12" id="KW-0472">Membrane</keyword>
<dbReference type="Gene3D" id="2.60.40.10">
    <property type="entry name" value="Immunoglobulins"/>
    <property type="match status" value="3"/>
</dbReference>
<dbReference type="Pfam" id="PF01391">
    <property type="entry name" value="Collagen"/>
    <property type="match status" value="1"/>
</dbReference>
<proteinExistence type="inferred from homology"/>
<reference evidence="15" key="1">
    <citation type="submission" date="2025-08" db="UniProtKB">
        <authorList>
            <consortium name="Ensembl"/>
        </authorList>
    </citation>
    <scope>IDENTIFICATION</scope>
</reference>
<evidence type="ECO:0000313" key="16">
    <source>
        <dbReference type="Proteomes" id="UP000694557"/>
    </source>
</evidence>
<accession>A0A8C7F5I0</accession>
<keyword evidence="6" id="KW-0130">Cell adhesion</keyword>
<evidence type="ECO:0000256" key="12">
    <source>
        <dbReference type="SAM" id="Phobius"/>
    </source>
</evidence>
<dbReference type="FunFam" id="2.60.120.200:FF:000008">
    <property type="entry name" value="Collagen type XII alpha 1 chain"/>
    <property type="match status" value="1"/>
</dbReference>
<dbReference type="Pfam" id="PF00092">
    <property type="entry name" value="VWA"/>
    <property type="match status" value="2"/>
</dbReference>
<keyword evidence="12" id="KW-1133">Transmembrane helix</keyword>
<dbReference type="FunFam" id="3.40.50.410:FF:000001">
    <property type="entry name" value="Collagen, type XII, alpha 1"/>
    <property type="match status" value="2"/>
</dbReference>
<evidence type="ECO:0000256" key="10">
    <source>
        <dbReference type="ARBA" id="ARBA00049648"/>
    </source>
</evidence>
<dbReference type="SUPFAM" id="SSF49265">
    <property type="entry name" value="Fibronectin type III"/>
    <property type="match status" value="2"/>
</dbReference>
<dbReference type="Pfam" id="PF00041">
    <property type="entry name" value="fn3"/>
    <property type="match status" value="3"/>
</dbReference>
<dbReference type="GO" id="GO:0035987">
    <property type="term" value="P:endodermal cell differentiation"/>
    <property type="evidence" value="ECO:0007669"/>
    <property type="project" value="TreeGrafter"/>
</dbReference>
<dbReference type="SUPFAM" id="SSF53300">
    <property type="entry name" value="vWA-like"/>
    <property type="match status" value="2"/>
</dbReference>
<organism evidence="15 16">
    <name type="scientific">Oncorhynchus kisutch</name>
    <name type="common">Coho salmon</name>
    <name type="synonym">Salmo kisutch</name>
    <dbReference type="NCBI Taxonomy" id="8019"/>
    <lineage>
        <taxon>Eukaryota</taxon>
        <taxon>Metazoa</taxon>
        <taxon>Chordata</taxon>
        <taxon>Craniata</taxon>
        <taxon>Vertebrata</taxon>
        <taxon>Euteleostomi</taxon>
        <taxon>Actinopterygii</taxon>
        <taxon>Neopterygii</taxon>
        <taxon>Teleostei</taxon>
        <taxon>Protacanthopterygii</taxon>
        <taxon>Salmoniformes</taxon>
        <taxon>Salmonidae</taxon>
        <taxon>Salmoninae</taxon>
        <taxon>Oncorhynchus</taxon>
    </lineage>
</organism>
<evidence type="ECO:0000256" key="5">
    <source>
        <dbReference type="ARBA" id="ARBA00022737"/>
    </source>
</evidence>
<evidence type="ECO:0000313" key="15">
    <source>
        <dbReference type="Ensembl" id="ENSOKIP00005014641.1"/>
    </source>
</evidence>
<dbReference type="PANTHER" id="PTHR24020">
    <property type="entry name" value="COLLAGEN ALPHA"/>
    <property type="match status" value="1"/>
</dbReference>
<keyword evidence="5" id="KW-0677">Repeat</keyword>
<dbReference type="InterPro" id="IPR036116">
    <property type="entry name" value="FN3_sf"/>
</dbReference>
<keyword evidence="7" id="KW-0176">Collagen</keyword>
<feature type="compositionally biased region" description="Pro residues" evidence="11">
    <location>
        <begin position="659"/>
        <end position="670"/>
    </location>
</feature>
<dbReference type="GeneTree" id="ENSGT00940000154923"/>
<evidence type="ECO:0000256" key="6">
    <source>
        <dbReference type="ARBA" id="ARBA00022889"/>
    </source>
</evidence>
<dbReference type="FunFam" id="2.60.40.10:FF:000444">
    <property type="entry name" value="Collagen alpha-1(XIV) chain isoform X2"/>
    <property type="match status" value="1"/>
</dbReference>
<dbReference type="FunFam" id="2.60.40.10:FF:000234">
    <property type="entry name" value="Collagen, type XII, alpha 1"/>
    <property type="match status" value="1"/>
</dbReference>
<name>A0A8C7F5I0_ONCKI</name>
<comment type="subcellular location">
    <subcellularLocation>
        <location evidence="1">Secreted</location>
        <location evidence="1">Extracellular space</location>
        <location evidence="1">Extracellular matrix</location>
    </subcellularLocation>
</comment>
<dbReference type="SUPFAM" id="SSF49899">
    <property type="entry name" value="Concanavalin A-like lectins/glucanases"/>
    <property type="match status" value="1"/>
</dbReference>
<feature type="domain" description="Fibronectin type-III" evidence="14">
    <location>
        <begin position="289"/>
        <end position="378"/>
    </location>
</feature>
<dbReference type="CDD" id="cd00063">
    <property type="entry name" value="FN3"/>
    <property type="match status" value="3"/>
</dbReference>
<keyword evidence="8" id="KW-0325">Glycoprotein</keyword>
<dbReference type="InterPro" id="IPR013783">
    <property type="entry name" value="Ig-like_fold"/>
</dbReference>
<evidence type="ECO:0000259" key="14">
    <source>
        <dbReference type="PROSITE" id="PS50853"/>
    </source>
</evidence>
<dbReference type="Ensembl" id="ENSOKIT00005015589.1">
    <property type="protein sequence ID" value="ENSOKIP00005014641.1"/>
    <property type="gene ID" value="ENSOKIG00005004623.1"/>
</dbReference>
<evidence type="ECO:0000256" key="7">
    <source>
        <dbReference type="ARBA" id="ARBA00023119"/>
    </source>
</evidence>
<evidence type="ECO:0000256" key="2">
    <source>
        <dbReference type="ARBA" id="ARBA00022525"/>
    </source>
</evidence>